<evidence type="ECO:0000313" key="3">
    <source>
        <dbReference type="Proteomes" id="UP000078386"/>
    </source>
</evidence>
<keyword evidence="1" id="KW-0472">Membrane</keyword>
<dbReference type="Proteomes" id="UP000078386">
    <property type="component" value="Unassembled WGS sequence"/>
</dbReference>
<dbReference type="EMBL" id="LXEU01000106">
    <property type="protein sequence ID" value="OAT44456.1"/>
    <property type="molecule type" value="Genomic_DNA"/>
</dbReference>
<comment type="caution">
    <text evidence="2">The sequence shown here is derived from an EMBL/GenBank/DDBJ whole genome shotgun (WGS) entry which is preliminary data.</text>
</comment>
<keyword evidence="1" id="KW-1133">Transmembrane helix</keyword>
<gene>
    <name evidence="2" type="ORF">M989_04666</name>
</gene>
<dbReference type="PATRIC" id="fig|1354264.4.peg.4863"/>
<keyword evidence="1" id="KW-0812">Transmembrane</keyword>
<dbReference type="AlphaFoldDB" id="A0A1B7J963"/>
<reference evidence="2 3" key="1">
    <citation type="submission" date="2016-04" db="EMBL/GenBank/DDBJ databases">
        <title>ATOL: Assembling a taxonomically balanced genome-scale reconstruction of the evolutionary history of the Enterobacteriaceae.</title>
        <authorList>
            <person name="Plunkett G.III."/>
            <person name="Neeno-Eckwall E.C."/>
            <person name="Glasner J.D."/>
            <person name="Perna N.T."/>
        </authorList>
    </citation>
    <scope>NUCLEOTIDE SEQUENCE [LARGE SCALE GENOMIC DNA]</scope>
    <source>
        <strain evidence="2 3">ATCC 51603</strain>
    </source>
</reference>
<name>A0A1B7J963_9ENTR</name>
<dbReference type="RefSeq" id="WP_223226831.1">
    <property type="nucleotide sequence ID" value="NZ_LXEU01000106.1"/>
</dbReference>
<evidence type="ECO:0000313" key="2">
    <source>
        <dbReference type="EMBL" id="OAT44456.1"/>
    </source>
</evidence>
<accession>A0A1B7J963</accession>
<protein>
    <submittedName>
        <fullName evidence="2">Uncharacterized protein</fullName>
    </submittedName>
</protein>
<feature type="transmembrane region" description="Helical" evidence="1">
    <location>
        <begin position="40"/>
        <end position="58"/>
    </location>
</feature>
<organism evidence="2 3">
    <name type="scientific">Kluyvera georgiana ATCC 51603</name>
    <dbReference type="NCBI Taxonomy" id="1354264"/>
    <lineage>
        <taxon>Bacteria</taxon>
        <taxon>Pseudomonadati</taxon>
        <taxon>Pseudomonadota</taxon>
        <taxon>Gammaproteobacteria</taxon>
        <taxon>Enterobacterales</taxon>
        <taxon>Enterobacteriaceae</taxon>
        <taxon>Kluyvera</taxon>
    </lineage>
</organism>
<keyword evidence="3" id="KW-1185">Reference proteome</keyword>
<evidence type="ECO:0000256" key="1">
    <source>
        <dbReference type="SAM" id="Phobius"/>
    </source>
</evidence>
<proteinExistence type="predicted"/>
<sequence>MTANQRKRPSRNNRAVQLTSEQLVEAKTLDLKAHHSFKNLMGLAAISVVVFVCLGSLIHKQRSVMNEWDLGEVIRGVDLKAGTLAKNNFFITNKGQFEASGVTVSLTGTKLKLQQHQDGKYYVCNSATGDCVLVSDVQAEKIRDQL</sequence>